<dbReference type="EMBL" id="JAPDPI010000039">
    <property type="protein sequence ID" value="MCW3807185.1"/>
    <property type="molecule type" value="Genomic_DNA"/>
</dbReference>
<comment type="caution">
    <text evidence="2">The sequence shown here is derived from an EMBL/GenBank/DDBJ whole genome shotgun (WGS) entry which is preliminary data.</text>
</comment>
<keyword evidence="3" id="KW-1185">Reference proteome</keyword>
<evidence type="ECO:0000313" key="3">
    <source>
        <dbReference type="Proteomes" id="UP001207408"/>
    </source>
</evidence>
<dbReference type="InterPro" id="IPR023346">
    <property type="entry name" value="Lysozyme-like_dom_sf"/>
</dbReference>
<feature type="region of interest" description="Disordered" evidence="1">
    <location>
        <begin position="638"/>
        <end position="663"/>
    </location>
</feature>
<organism evidence="2 3">
    <name type="scientific">Plebeiibacterium marinum</name>
    <dbReference type="NCBI Taxonomy" id="2992111"/>
    <lineage>
        <taxon>Bacteria</taxon>
        <taxon>Pseudomonadati</taxon>
        <taxon>Bacteroidota</taxon>
        <taxon>Bacteroidia</taxon>
        <taxon>Marinilabiliales</taxon>
        <taxon>Marinilabiliaceae</taxon>
        <taxon>Plebeiibacterium</taxon>
    </lineage>
</organism>
<dbReference type="SUPFAM" id="SSF53955">
    <property type="entry name" value="Lysozyme-like"/>
    <property type="match status" value="1"/>
</dbReference>
<sequence length="663" mass="74573">MPRVFEPGNEDNSFYIEPLTMADEFLPFIALNTDKLQEDNPDLDMPEFTEGTELSPILDNIPVQENGIFTITNYQEEITLTFNVKRGTNEVIMDDDGIIELCVDKEIEGITFSQTQFETEFGQEISVTITKQDLLLEGELELRFVASDNVKAFVFDGEFDSVFCGVVRIAFQKTIAYETLKIKINNQANNEPLAHAMIDCFEIEGAFNYKQIFKHGQKLPSTQNEIMIKQSCLKSLGYYNGRNSEIDGKEGKGTTNGYNNFWKFRGFDNISHSHKPPENALQIEQSNRFTDKDGVVELKILKTALINADVKIKIGLKGIKISLSTSVYNKTVELNIKKSTATFESFDGDNINEDGEVKLYVDAKCCCNRGMTKTDLQNLAPNATAANRDKYRDGINITCNEFGIHTCLEKAHFLAQMLVESANLSAVEEGNVNSTDYGGFPGRGLMQLTYKNTYEEYGEFVDEDFTSSQTAKQKIEKEPHASASGGWFFTLFKANGPVNASKQDDFLEVSAIVNGGFNGLNLRKSNLDTCKSYLKTLCSEVKLNNNIYNFSDSNISSNSTYSFGWAIWHDSKFPSKEGVEKSDTEALAGYNKVIDLNSNRKNTYGLLSLSTFNEYRTKETINGKEVENVYFTTVANKRKADFEEEEENENTDESNPTTTPNER</sequence>
<dbReference type="RefSeq" id="WP_301201339.1">
    <property type="nucleotide sequence ID" value="NZ_JAPDPI010000039.1"/>
</dbReference>
<accession>A0AAE3SKT0</accession>
<dbReference type="AlphaFoldDB" id="A0AAE3SKT0"/>
<evidence type="ECO:0008006" key="4">
    <source>
        <dbReference type="Google" id="ProtNLM"/>
    </source>
</evidence>
<name>A0AAE3SKT0_9BACT</name>
<evidence type="ECO:0000313" key="2">
    <source>
        <dbReference type="EMBL" id="MCW3807185.1"/>
    </source>
</evidence>
<evidence type="ECO:0000256" key="1">
    <source>
        <dbReference type="SAM" id="MobiDB-lite"/>
    </source>
</evidence>
<dbReference type="Gene3D" id="1.10.530.10">
    <property type="match status" value="1"/>
</dbReference>
<protein>
    <recommendedName>
        <fullName evidence="4">Glycoside hydrolase family 19 catalytic domain-containing protein</fullName>
    </recommendedName>
</protein>
<feature type="compositionally biased region" description="Low complexity" evidence="1">
    <location>
        <begin position="653"/>
        <end position="663"/>
    </location>
</feature>
<dbReference type="Proteomes" id="UP001207408">
    <property type="component" value="Unassembled WGS sequence"/>
</dbReference>
<gene>
    <name evidence="2" type="ORF">OM074_16230</name>
</gene>
<reference evidence="2" key="1">
    <citation type="submission" date="2022-10" db="EMBL/GenBank/DDBJ databases">
        <authorList>
            <person name="Yu W.X."/>
        </authorList>
    </citation>
    <scope>NUCLEOTIDE SEQUENCE</scope>
    <source>
        <strain evidence="2">D04</strain>
    </source>
</reference>
<proteinExistence type="predicted"/>
<feature type="compositionally biased region" description="Acidic residues" evidence="1">
    <location>
        <begin position="642"/>
        <end position="652"/>
    </location>
</feature>